<evidence type="ECO:0000313" key="3">
    <source>
        <dbReference type="Proteomes" id="UP001249851"/>
    </source>
</evidence>
<organism evidence="2 3">
    <name type="scientific">Acropora cervicornis</name>
    <name type="common">Staghorn coral</name>
    <dbReference type="NCBI Taxonomy" id="6130"/>
    <lineage>
        <taxon>Eukaryota</taxon>
        <taxon>Metazoa</taxon>
        <taxon>Cnidaria</taxon>
        <taxon>Anthozoa</taxon>
        <taxon>Hexacorallia</taxon>
        <taxon>Scleractinia</taxon>
        <taxon>Astrocoeniina</taxon>
        <taxon>Acroporidae</taxon>
        <taxon>Acropora</taxon>
    </lineage>
</organism>
<keyword evidence="3" id="KW-1185">Reference proteome</keyword>
<comment type="caution">
    <text evidence="2">The sequence shown here is derived from an EMBL/GenBank/DDBJ whole genome shotgun (WGS) entry which is preliminary data.</text>
</comment>
<proteinExistence type="predicted"/>
<dbReference type="EMBL" id="JARQWQ010000040">
    <property type="protein sequence ID" value="KAK2559448.1"/>
    <property type="molecule type" value="Genomic_DNA"/>
</dbReference>
<evidence type="ECO:0000313" key="2">
    <source>
        <dbReference type="EMBL" id="KAK2559448.1"/>
    </source>
</evidence>
<gene>
    <name evidence="2" type="ORF">P5673_018083</name>
</gene>
<dbReference type="Proteomes" id="UP001249851">
    <property type="component" value="Unassembled WGS sequence"/>
</dbReference>
<feature type="region of interest" description="Disordered" evidence="1">
    <location>
        <begin position="77"/>
        <end position="99"/>
    </location>
</feature>
<evidence type="ECO:0000256" key="1">
    <source>
        <dbReference type="SAM" id="MobiDB-lite"/>
    </source>
</evidence>
<protein>
    <submittedName>
        <fullName evidence="2">Uncharacterized protein</fullName>
    </submittedName>
</protein>
<dbReference type="AlphaFoldDB" id="A0AAD9QDT1"/>
<reference evidence="2" key="1">
    <citation type="journal article" date="2023" name="G3 (Bethesda)">
        <title>Whole genome assembly and annotation of the endangered Caribbean coral Acropora cervicornis.</title>
        <authorList>
            <person name="Selwyn J.D."/>
            <person name="Vollmer S.V."/>
        </authorList>
    </citation>
    <scope>NUCLEOTIDE SEQUENCE</scope>
    <source>
        <strain evidence="2">K2</strain>
    </source>
</reference>
<accession>A0AAD9QDT1</accession>
<reference evidence="2" key="2">
    <citation type="journal article" date="2023" name="Science">
        <title>Genomic signatures of disease resistance in endangered staghorn corals.</title>
        <authorList>
            <person name="Vollmer S.V."/>
            <person name="Selwyn J.D."/>
            <person name="Despard B.A."/>
            <person name="Roesel C.L."/>
        </authorList>
    </citation>
    <scope>NUCLEOTIDE SEQUENCE</scope>
    <source>
        <strain evidence="2">K2</strain>
    </source>
</reference>
<name>A0AAD9QDT1_ACRCE</name>
<dbReference type="PANTHER" id="PTHR47331">
    <property type="entry name" value="PHD-TYPE DOMAIN-CONTAINING PROTEIN"/>
    <property type="match status" value="1"/>
</dbReference>
<sequence length="136" mass="15824">MPLQTYQLMPCPNRFKITGTLSDQQERIRENVFHTSPYDNDVSLSCGDLKFLRIMEAEIHKNETGHSEMPLPFRQKEVRMPNNDAQASSRLKGLLRTPNKKPQMQRDYFAFMEKIFERGHASPVPLEDTREKARSG</sequence>
<dbReference type="PANTHER" id="PTHR47331:SF6">
    <property type="entry name" value="DOUBLECORTIN DOMAIN-CONTAINING PROTEIN"/>
    <property type="match status" value="1"/>
</dbReference>